<organism evidence="3 4">
    <name type="scientific">Heterodera trifolii</name>
    <dbReference type="NCBI Taxonomy" id="157864"/>
    <lineage>
        <taxon>Eukaryota</taxon>
        <taxon>Metazoa</taxon>
        <taxon>Ecdysozoa</taxon>
        <taxon>Nematoda</taxon>
        <taxon>Chromadorea</taxon>
        <taxon>Rhabditida</taxon>
        <taxon>Tylenchina</taxon>
        <taxon>Tylenchomorpha</taxon>
        <taxon>Tylenchoidea</taxon>
        <taxon>Heteroderidae</taxon>
        <taxon>Heteroderinae</taxon>
        <taxon>Heterodera</taxon>
    </lineage>
</organism>
<dbReference type="Pfam" id="PF00849">
    <property type="entry name" value="PseudoU_synth_2"/>
    <property type="match status" value="1"/>
</dbReference>
<gene>
    <name evidence="3" type="ORF">niasHT_037845</name>
</gene>
<sequence>MSSTSACEQNSFSIDQKNKTTGTKRTRTIEIIAVVEEETNKNEEKVDDNKFDKKKRKKSAKRRVPTNLAPSTAENGTEQKGTQKRNQKQGQVEFDYEMRRFLPPQNLEVTVKNGVRYLQPYWGLFCGYSKRRWIGKTIAEVYATEFNNLLHPLYAQAACRKGRIFVNSRPIFSADHRIRDNEYFLHINHRHETEIPHLPIQILAETDDILVLNKPAGLPVHPCGNYALHSVLGLLRREYGRDKDEVLTCLYRLDRTTTGLLMFAKNTEYDKQFKKLVRERKLVKEYVCKVEGRFPDGEIICGKKN</sequence>
<name>A0ABD2IQ96_9BILA</name>
<feature type="domain" description="Pseudouridine synthase RsuA/RluA-like" evidence="2">
    <location>
        <begin position="208"/>
        <end position="292"/>
    </location>
</feature>
<feature type="compositionally biased region" description="Low complexity" evidence="1">
    <location>
        <begin position="19"/>
        <end position="34"/>
    </location>
</feature>
<evidence type="ECO:0000313" key="3">
    <source>
        <dbReference type="EMBL" id="KAL3082207.1"/>
    </source>
</evidence>
<evidence type="ECO:0000259" key="2">
    <source>
        <dbReference type="Pfam" id="PF00849"/>
    </source>
</evidence>
<dbReference type="PROSITE" id="PS01129">
    <property type="entry name" value="PSI_RLU"/>
    <property type="match status" value="1"/>
</dbReference>
<feature type="compositionally biased region" description="Basic and acidic residues" evidence="1">
    <location>
        <begin position="38"/>
        <end position="51"/>
    </location>
</feature>
<feature type="compositionally biased region" description="Polar residues" evidence="1">
    <location>
        <begin position="68"/>
        <end position="80"/>
    </location>
</feature>
<dbReference type="SUPFAM" id="SSF55120">
    <property type="entry name" value="Pseudouridine synthase"/>
    <property type="match status" value="1"/>
</dbReference>
<dbReference type="Proteomes" id="UP001620626">
    <property type="component" value="Unassembled WGS sequence"/>
</dbReference>
<dbReference type="EMBL" id="JBICBT010001116">
    <property type="protein sequence ID" value="KAL3082207.1"/>
    <property type="molecule type" value="Genomic_DNA"/>
</dbReference>
<dbReference type="Gene3D" id="3.30.2350.10">
    <property type="entry name" value="Pseudouridine synthase"/>
    <property type="match status" value="1"/>
</dbReference>
<dbReference type="PANTHER" id="PTHR21600">
    <property type="entry name" value="MITOCHONDRIAL RNA PSEUDOURIDINE SYNTHASE"/>
    <property type="match status" value="1"/>
</dbReference>
<dbReference type="InterPro" id="IPR006224">
    <property type="entry name" value="PsdUridine_synth_RluA-like_CS"/>
</dbReference>
<feature type="compositionally biased region" description="Polar residues" evidence="1">
    <location>
        <begin position="1"/>
        <end position="15"/>
    </location>
</feature>
<reference evidence="3 4" key="1">
    <citation type="submission" date="2024-10" db="EMBL/GenBank/DDBJ databases">
        <authorList>
            <person name="Kim D."/>
        </authorList>
    </citation>
    <scope>NUCLEOTIDE SEQUENCE [LARGE SCALE GENOMIC DNA]</scope>
    <source>
        <strain evidence="3">BH-2024</strain>
    </source>
</reference>
<feature type="compositionally biased region" description="Basic residues" evidence="1">
    <location>
        <begin position="52"/>
        <end position="64"/>
    </location>
</feature>
<evidence type="ECO:0000313" key="4">
    <source>
        <dbReference type="Proteomes" id="UP001620626"/>
    </source>
</evidence>
<dbReference type="PANTHER" id="PTHR21600:SF40">
    <property type="entry name" value="PSEUDOURIDYLATE SYNTHASE RPUSD2"/>
    <property type="match status" value="1"/>
</dbReference>
<accession>A0ABD2IQ96</accession>
<dbReference type="InterPro" id="IPR020103">
    <property type="entry name" value="PsdUridine_synth_cat_dom_sf"/>
</dbReference>
<dbReference type="AlphaFoldDB" id="A0ABD2IQ96"/>
<dbReference type="InterPro" id="IPR050188">
    <property type="entry name" value="RluA_PseudoU_synthase"/>
</dbReference>
<protein>
    <recommendedName>
        <fullName evidence="2">Pseudouridine synthase RsuA/RluA-like domain-containing protein</fullName>
    </recommendedName>
</protein>
<feature type="region of interest" description="Disordered" evidence="1">
    <location>
        <begin position="1"/>
        <end position="90"/>
    </location>
</feature>
<keyword evidence="4" id="KW-1185">Reference proteome</keyword>
<proteinExistence type="predicted"/>
<evidence type="ECO:0000256" key="1">
    <source>
        <dbReference type="SAM" id="MobiDB-lite"/>
    </source>
</evidence>
<dbReference type="InterPro" id="IPR006145">
    <property type="entry name" value="PsdUridine_synth_RsuA/RluA"/>
</dbReference>
<comment type="caution">
    <text evidence="3">The sequence shown here is derived from an EMBL/GenBank/DDBJ whole genome shotgun (WGS) entry which is preliminary data.</text>
</comment>
<dbReference type="GO" id="GO:0009982">
    <property type="term" value="F:pseudouridine synthase activity"/>
    <property type="evidence" value="ECO:0007669"/>
    <property type="project" value="UniProtKB-ARBA"/>
</dbReference>